<feature type="region of interest" description="Disordered" evidence="1">
    <location>
        <begin position="1"/>
        <end position="36"/>
    </location>
</feature>
<evidence type="ECO:0000313" key="3">
    <source>
        <dbReference type="Proteomes" id="UP000026962"/>
    </source>
</evidence>
<organism evidence="2">
    <name type="scientific">Oryza punctata</name>
    <name type="common">Red rice</name>
    <dbReference type="NCBI Taxonomy" id="4537"/>
    <lineage>
        <taxon>Eukaryota</taxon>
        <taxon>Viridiplantae</taxon>
        <taxon>Streptophyta</taxon>
        <taxon>Embryophyta</taxon>
        <taxon>Tracheophyta</taxon>
        <taxon>Spermatophyta</taxon>
        <taxon>Magnoliopsida</taxon>
        <taxon>Liliopsida</taxon>
        <taxon>Poales</taxon>
        <taxon>Poaceae</taxon>
        <taxon>BOP clade</taxon>
        <taxon>Oryzoideae</taxon>
        <taxon>Oryzeae</taxon>
        <taxon>Oryzinae</taxon>
        <taxon>Oryza</taxon>
    </lineage>
</organism>
<keyword evidence="3" id="KW-1185">Reference proteome</keyword>
<name>A0A0E0JT04_ORYPU</name>
<dbReference type="Proteomes" id="UP000026962">
    <property type="component" value="Chromosome 1"/>
</dbReference>
<evidence type="ECO:0000256" key="1">
    <source>
        <dbReference type="SAM" id="MobiDB-lite"/>
    </source>
</evidence>
<dbReference type="AlphaFoldDB" id="A0A0E0JT04"/>
<accession>A0A0E0JT04</accession>
<protein>
    <submittedName>
        <fullName evidence="2">Uncharacterized protein</fullName>
    </submittedName>
</protein>
<feature type="compositionally biased region" description="Gly residues" evidence="1">
    <location>
        <begin position="27"/>
        <end position="36"/>
    </location>
</feature>
<sequence>MAGVRCGDGGDDRPSPPPLSPPSHDGSGNGGVGGCRGWIRLRRWRPRTDPAAVTPSAPLASLPLRI</sequence>
<proteinExistence type="predicted"/>
<evidence type="ECO:0000313" key="2">
    <source>
        <dbReference type="EnsemblPlants" id="OPUNC01G41280.1"/>
    </source>
</evidence>
<feature type="region of interest" description="Disordered" evidence="1">
    <location>
        <begin position="47"/>
        <end position="66"/>
    </location>
</feature>
<reference evidence="2" key="1">
    <citation type="submission" date="2015-04" db="UniProtKB">
        <authorList>
            <consortium name="EnsemblPlants"/>
        </authorList>
    </citation>
    <scope>IDENTIFICATION</scope>
</reference>
<reference evidence="2" key="2">
    <citation type="submission" date="2018-05" db="EMBL/GenBank/DDBJ databases">
        <title>OpunRS2 (Oryza punctata Reference Sequence Version 2).</title>
        <authorList>
            <person name="Zhang J."/>
            <person name="Kudrna D."/>
            <person name="Lee S."/>
            <person name="Talag J."/>
            <person name="Welchert J."/>
            <person name="Wing R.A."/>
        </authorList>
    </citation>
    <scope>NUCLEOTIDE SEQUENCE [LARGE SCALE GENOMIC DNA]</scope>
</reference>
<dbReference type="EnsemblPlants" id="OPUNC01G41280.1">
    <property type="protein sequence ID" value="OPUNC01G41280.1"/>
    <property type="gene ID" value="OPUNC01G41280"/>
</dbReference>
<dbReference type="Gramene" id="OPUNC01G41280.1">
    <property type="protein sequence ID" value="OPUNC01G41280.1"/>
    <property type="gene ID" value="OPUNC01G41280"/>
</dbReference>
<dbReference type="HOGENOM" id="CLU_2835604_0_0_1"/>